<evidence type="ECO:0000313" key="2">
    <source>
        <dbReference type="Proteomes" id="UP001229421"/>
    </source>
</evidence>
<sequence>MKDFETNRIIDIIEEIYNNGSDAETKKINDVDMDFGFANKEANNVMRKVFDTLDDAYSFYNHYELLHRFRIRISSGDKNKITNEHYRKKYVCSWIRIESKVHAFVSGDKSHSTFDGTSNAMNTLFPTTQLKDGCQMEMIPD</sequence>
<accession>A0AAD8KX16</accession>
<dbReference type="EMBL" id="JAUHHV010000004">
    <property type="protein sequence ID" value="KAK1427872.1"/>
    <property type="molecule type" value="Genomic_DNA"/>
</dbReference>
<dbReference type="AlphaFoldDB" id="A0AAD8KX16"/>
<organism evidence="1 2">
    <name type="scientific">Tagetes erecta</name>
    <name type="common">African marigold</name>
    <dbReference type="NCBI Taxonomy" id="13708"/>
    <lineage>
        <taxon>Eukaryota</taxon>
        <taxon>Viridiplantae</taxon>
        <taxon>Streptophyta</taxon>
        <taxon>Embryophyta</taxon>
        <taxon>Tracheophyta</taxon>
        <taxon>Spermatophyta</taxon>
        <taxon>Magnoliopsida</taxon>
        <taxon>eudicotyledons</taxon>
        <taxon>Gunneridae</taxon>
        <taxon>Pentapetalae</taxon>
        <taxon>asterids</taxon>
        <taxon>campanulids</taxon>
        <taxon>Asterales</taxon>
        <taxon>Asteraceae</taxon>
        <taxon>Asteroideae</taxon>
        <taxon>Heliantheae alliance</taxon>
        <taxon>Tageteae</taxon>
        <taxon>Tagetes</taxon>
    </lineage>
</organism>
<gene>
    <name evidence="1" type="ORF">QVD17_16570</name>
</gene>
<keyword evidence="2" id="KW-1185">Reference proteome</keyword>
<name>A0AAD8KX16_TARER</name>
<comment type="caution">
    <text evidence="1">The sequence shown here is derived from an EMBL/GenBank/DDBJ whole genome shotgun (WGS) entry which is preliminary data.</text>
</comment>
<evidence type="ECO:0000313" key="1">
    <source>
        <dbReference type="EMBL" id="KAK1427872.1"/>
    </source>
</evidence>
<reference evidence="1" key="1">
    <citation type="journal article" date="2023" name="bioRxiv">
        <title>Improved chromosome-level genome assembly for marigold (Tagetes erecta).</title>
        <authorList>
            <person name="Jiang F."/>
            <person name="Yuan L."/>
            <person name="Wang S."/>
            <person name="Wang H."/>
            <person name="Xu D."/>
            <person name="Wang A."/>
            <person name="Fan W."/>
        </authorList>
    </citation>
    <scope>NUCLEOTIDE SEQUENCE</scope>
    <source>
        <strain evidence="1">WSJ</strain>
        <tissue evidence="1">Leaf</tissue>
    </source>
</reference>
<protein>
    <submittedName>
        <fullName evidence="1">Uncharacterized protein</fullName>
    </submittedName>
</protein>
<proteinExistence type="predicted"/>
<dbReference type="Proteomes" id="UP001229421">
    <property type="component" value="Unassembled WGS sequence"/>
</dbReference>